<dbReference type="AlphaFoldDB" id="C9MKE9"/>
<sequence>MNTPPNLPQGEECLTEVSWNRWRRSFFLSKRMPQSRDRRPRLSAFPFLHGFPSGNIPFFEGGKKTSIACVLADRRGRLSLL</sequence>
<keyword evidence="2" id="KW-1185">Reference proteome</keyword>
<dbReference type="HOGENOM" id="CLU_2570978_0_0_10"/>
<dbReference type="EMBL" id="ACVA01000003">
    <property type="protein sequence ID" value="EEX20009.1"/>
    <property type="molecule type" value="Genomic_DNA"/>
</dbReference>
<evidence type="ECO:0000313" key="1">
    <source>
        <dbReference type="EMBL" id="EEX20009.1"/>
    </source>
</evidence>
<dbReference type="Proteomes" id="UP000003327">
    <property type="component" value="Unassembled WGS sequence"/>
</dbReference>
<protein>
    <submittedName>
        <fullName evidence="1">Uncharacterized protein</fullName>
    </submittedName>
</protein>
<reference evidence="1 2" key="1">
    <citation type="submission" date="2009-09" db="EMBL/GenBank/DDBJ databases">
        <authorList>
            <person name="Weinstock G."/>
            <person name="Sodergren E."/>
            <person name="Clifton S."/>
            <person name="Fulton L."/>
            <person name="Fulton B."/>
            <person name="Courtney L."/>
            <person name="Fronick C."/>
            <person name="Harrison M."/>
            <person name="Strong C."/>
            <person name="Farmer C."/>
            <person name="Delahaunty K."/>
            <person name="Markovic C."/>
            <person name="Hall O."/>
            <person name="Minx P."/>
            <person name="Tomlinson C."/>
            <person name="Mitreva M."/>
            <person name="Nelson J."/>
            <person name="Hou S."/>
            <person name="Wollam A."/>
            <person name="Pepin K.H."/>
            <person name="Johnson M."/>
            <person name="Bhonagiri V."/>
            <person name="Nash W.E."/>
            <person name="Warren W."/>
            <person name="Chinwalla A."/>
            <person name="Mardis E.R."/>
            <person name="Wilson R.K."/>
        </authorList>
    </citation>
    <scope>NUCLEOTIDE SEQUENCE [LARGE SCALE GENOMIC DNA]</scope>
    <source>
        <strain evidence="1 2">F0319</strain>
    </source>
</reference>
<organism evidence="1 2">
    <name type="scientific">Prevotella veroralis F0319</name>
    <dbReference type="NCBI Taxonomy" id="649761"/>
    <lineage>
        <taxon>Bacteria</taxon>
        <taxon>Pseudomonadati</taxon>
        <taxon>Bacteroidota</taxon>
        <taxon>Bacteroidia</taxon>
        <taxon>Bacteroidales</taxon>
        <taxon>Prevotellaceae</taxon>
        <taxon>Prevotella</taxon>
    </lineage>
</organism>
<evidence type="ECO:0000313" key="2">
    <source>
        <dbReference type="Proteomes" id="UP000003327"/>
    </source>
</evidence>
<gene>
    <name evidence="1" type="ORF">HMPREF0973_00068</name>
</gene>
<comment type="caution">
    <text evidence="1">The sequence shown here is derived from an EMBL/GenBank/DDBJ whole genome shotgun (WGS) entry which is preliminary data.</text>
</comment>
<accession>C9MKE9</accession>
<dbReference type="STRING" id="649761.HMPREF0973_00068"/>
<name>C9MKE9_9BACT</name>
<proteinExistence type="predicted"/>